<protein>
    <submittedName>
        <fullName evidence="4">Putative acetyltransferase</fullName>
    </submittedName>
</protein>
<dbReference type="AlphaFoldDB" id="R4KAK2"/>
<dbReference type="Gene3D" id="3.40.630.30">
    <property type="match status" value="2"/>
</dbReference>
<dbReference type="eggNOG" id="COG0454">
    <property type="taxonomic scope" value="Bacteria"/>
</dbReference>
<evidence type="ECO:0000256" key="1">
    <source>
        <dbReference type="ARBA" id="ARBA00022679"/>
    </source>
</evidence>
<dbReference type="InterPro" id="IPR051635">
    <property type="entry name" value="SNAT-like"/>
</dbReference>
<keyword evidence="5" id="KW-1185">Reference proteome</keyword>
<feature type="domain" description="N-acetyltransferase" evidence="3">
    <location>
        <begin position="1"/>
        <end position="159"/>
    </location>
</feature>
<sequence length="317" mass="36785">MEIRKGKIEDIKEIMNIIKTNIIDMESEDIHKWDNIYLRIASDINEQNLYVYIDKNVIKGFSTLNEFQDKAYESIKWKCNKGKNLIIHRLCVNAKYKGEGIVTALIKYAKKLGKDNNYESIRLDECKLYENNDYEKKGVVTSRKGEFFCIEKELNKNITIRQASIDDLHLVVKVEEICFPQTEAATRESLEQRINTFSTSFFVAEIDGKIIGFINGCVTNKTTIYDELYKDSSLHILDGNYQTIFGLDVIPEYRNQGIAAKLMYYMIKASKKAERKGVILACKEKLIHYYEKFGYVNKGISKSVHGGAEWYDMILEF</sequence>
<gene>
    <name evidence="4" type="ORF">Clopa_1755</name>
</gene>
<dbReference type="PROSITE" id="PS51186">
    <property type="entry name" value="GNAT"/>
    <property type="match status" value="2"/>
</dbReference>
<dbReference type="InterPro" id="IPR016181">
    <property type="entry name" value="Acyl_CoA_acyltransferase"/>
</dbReference>
<reference evidence="4 5" key="1">
    <citation type="submission" date="2012-01" db="EMBL/GenBank/DDBJ databases">
        <title>Complete sequence of chromosome of Clostridium pasteurianum BC1.</title>
        <authorList>
            <consortium name="US DOE Joint Genome Institute"/>
            <person name="Lucas S."/>
            <person name="Han J."/>
            <person name="Lapidus A."/>
            <person name="Cheng J.-F."/>
            <person name="Goodwin L."/>
            <person name="Pitluck S."/>
            <person name="Peters L."/>
            <person name="Mikhailova N."/>
            <person name="Teshima H."/>
            <person name="Detter J.C."/>
            <person name="Han C."/>
            <person name="Tapia R."/>
            <person name="Land M."/>
            <person name="Hauser L."/>
            <person name="Kyrpides N."/>
            <person name="Ivanova N."/>
            <person name="Pagani I."/>
            <person name="Dunn J."/>
            <person name="Taghavi S."/>
            <person name="Francis A."/>
            <person name="van der Lelie D."/>
            <person name="Woyke T."/>
        </authorList>
    </citation>
    <scope>NUCLEOTIDE SEQUENCE [LARGE SCALE GENOMIC DNA]</scope>
    <source>
        <strain evidence="4 5">BC1</strain>
    </source>
</reference>
<evidence type="ECO:0000256" key="2">
    <source>
        <dbReference type="ARBA" id="ARBA00023315"/>
    </source>
</evidence>
<dbReference type="GO" id="GO:0008080">
    <property type="term" value="F:N-acetyltransferase activity"/>
    <property type="evidence" value="ECO:0007669"/>
    <property type="project" value="UniProtKB-ARBA"/>
</dbReference>
<proteinExistence type="predicted"/>
<dbReference type="PANTHER" id="PTHR10908:SF0">
    <property type="entry name" value="SEROTONIN N-ACETYLTRANSFERASE"/>
    <property type="match status" value="1"/>
</dbReference>
<feature type="domain" description="N-acetyltransferase" evidence="3">
    <location>
        <begin position="158"/>
        <end position="317"/>
    </location>
</feature>
<dbReference type="PANTHER" id="PTHR10908">
    <property type="entry name" value="SEROTONIN N-ACETYLTRANSFERASE"/>
    <property type="match status" value="1"/>
</dbReference>
<dbReference type="EMBL" id="CP003261">
    <property type="protein sequence ID" value="AGK96670.1"/>
    <property type="molecule type" value="Genomic_DNA"/>
</dbReference>
<dbReference type="SUPFAM" id="SSF55729">
    <property type="entry name" value="Acyl-CoA N-acyltransferases (Nat)"/>
    <property type="match status" value="2"/>
</dbReference>
<dbReference type="Proteomes" id="UP000013523">
    <property type="component" value="Chromosome"/>
</dbReference>
<dbReference type="KEGG" id="cpas:Clopa_1755"/>
<keyword evidence="2" id="KW-0012">Acyltransferase</keyword>
<name>R4KAK2_CLOPA</name>
<evidence type="ECO:0000313" key="4">
    <source>
        <dbReference type="EMBL" id="AGK96670.1"/>
    </source>
</evidence>
<organism evidence="4 5">
    <name type="scientific">Clostridium pasteurianum BC1</name>
    <dbReference type="NCBI Taxonomy" id="86416"/>
    <lineage>
        <taxon>Bacteria</taxon>
        <taxon>Bacillati</taxon>
        <taxon>Bacillota</taxon>
        <taxon>Clostridia</taxon>
        <taxon>Eubacteriales</taxon>
        <taxon>Clostridiaceae</taxon>
        <taxon>Clostridium</taxon>
    </lineage>
</organism>
<dbReference type="CDD" id="cd04301">
    <property type="entry name" value="NAT_SF"/>
    <property type="match status" value="2"/>
</dbReference>
<dbReference type="PATRIC" id="fig|86416.3.peg.1732"/>
<dbReference type="HOGENOM" id="CLU_876350_0_0_9"/>
<evidence type="ECO:0000313" key="5">
    <source>
        <dbReference type="Proteomes" id="UP000013523"/>
    </source>
</evidence>
<dbReference type="InterPro" id="IPR000182">
    <property type="entry name" value="GNAT_dom"/>
</dbReference>
<keyword evidence="1 4" id="KW-0808">Transferase</keyword>
<evidence type="ECO:0000259" key="3">
    <source>
        <dbReference type="PROSITE" id="PS51186"/>
    </source>
</evidence>
<dbReference type="eggNOG" id="COG0456">
    <property type="taxonomic scope" value="Bacteria"/>
</dbReference>
<dbReference type="Pfam" id="PF00583">
    <property type="entry name" value="Acetyltransf_1"/>
    <property type="match status" value="2"/>
</dbReference>
<accession>R4KAK2</accession>